<accession>A0A1X7SZ76</accession>
<organism evidence="2">
    <name type="scientific">Amphimedon queenslandica</name>
    <name type="common">Sponge</name>
    <dbReference type="NCBI Taxonomy" id="400682"/>
    <lineage>
        <taxon>Eukaryota</taxon>
        <taxon>Metazoa</taxon>
        <taxon>Porifera</taxon>
        <taxon>Demospongiae</taxon>
        <taxon>Heteroscleromorpha</taxon>
        <taxon>Haplosclerida</taxon>
        <taxon>Niphatidae</taxon>
        <taxon>Amphimedon</taxon>
    </lineage>
</organism>
<reference evidence="2" key="1">
    <citation type="submission" date="2017-05" db="UniProtKB">
        <authorList>
            <consortium name="EnsemblMetazoa"/>
        </authorList>
    </citation>
    <scope>IDENTIFICATION</scope>
</reference>
<sequence>MDNDGDDEVVVGEDKNNEETVVKGKQHFDELAQTMEDNVIEVDLGDAKDKDNNEEDEV</sequence>
<dbReference type="InParanoid" id="A0A1X7SZ76"/>
<feature type="region of interest" description="Disordered" evidence="1">
    <location>
        <begin position="1"/>
        <end position="20"/>
    </location>
</feature>
<evidence type="ECO:0000256" key="1">
    <source>
        <dbReference type="SAM" id="MobiDB-lite"/>
    </source>
</evidence>
<name>A0A1X7SZ76_AMPQE</name>
<dbReference type="EnsemblMetazoa" id="Aqu2.1.07235_001">
    <property type="protein sequence ID" value="Aqu2.1.07235_001"/>
    <property type="gene ID" value="Aqu2.1.07235"/>
</dbReference>
<dbReference type="AlphaFoldDB" id="A0A1X7SZ76"/>
<protein>
    <submittedName>
        <fullName evidence="2">Uncharacterized protein</fullName>
    </submittedName>
</protein>
<evidence type="ECO:0000313" key="2">
    <source>
        <dbReference type="EnsemblMetazoa" id="Aqu2.1.07235_001"/>
    </source>
</evidence>
<proteinExistence type="predicted"/>
<feature type="compositionally biased region" description="Acidic residues" evidence="1">
    <location>
        <begin position="1"/>
        <end position="11"/>
    </location>
</feature>